<organism evidence="1 2">
    <name type="scientific">Daedalea quercina L-15889</name>
    <dbReference type="NCBI Taxonomy" id="1314783"/>
    <lineage>
        <taxon>Eukaryota</taxon>
        <taxon>Fungi</taxon>
        <taxon>Dikarya</taxon>
        <taxon>Basidiomycota</taxon>
        <taxon>Agaricomycotina</taxon>
        <taxon>Agaricomycetes</taxon>
        <taxon>Polyporales</taxon>
        <taxon>Fomitopsis</taxon>
    </lineage>
</organism>
<protein>
    <submittedName>
        <fullName evidence="1">Uncharacterized protein</fullName>
    </submittedName>
</protein>
<reference evidence="1 2" key="1">
    <citation type="journal article" date="2016" name="Mol. Biol. Evol.">
        <title>Comparative Genomics of Early-Diverging Mushroom-Forming Fungi Provides Insights into the Origins of Lignocellulose Decay Capabilities.</title>
        <authorList>
            <person name="Nagy L.G."/>
            <person name="Riley R."/>
            <person name="Tritt A."/>
            <person name="Adam C."/>
            <person name="Daum C."/>
            <person name="Floudas D."/>
            <person name="Sun H."/>
            <person name="Yadav J.S."/>
            <person name="Pangilinan J."/>
            <person name="Larsson K.H."/>
            <person name="Matsuura K."/>
            <person name="Barry K."/>
            <person name="Labutti K."/>
            <person name="Kuo R."/>
            <person name="Ohm R.A."/>
            <person name="Bhattacharya S.S."/>
            <person name="Shirouzu T."/>
            <person name="Yoshinaga Y."/>
            <person name="Martin F.M."/>
            <person name="Grigoriev I.V."/>
            <person name="Hibbett D.S."/>
        </authorList>
    </citation>
    <scope>NUCLEOTIDE SEQUENCE [LARGE SCALE GENOMIC DNA]</scope>
    <source>
        <strain evidence="1 2">L-15889</strain>
    </source>
</reference>
<evidence type="ECO:0000313" key="1">
    <source>
        <dbReference type="EMBL" id="KZT67020.1"/>
    </source>
</evidence>
<proteinExistence type="predicted"/>
<dbReference type="AlphaFoldDB" id="A0A165NIW4"/>
<dbReference type="STRING" id="1314783.A0A165NIW4"/>
<dbReference type="OrthoDB" id="2802916at2759"/>
<accession>A0A165NIW4</accession>
<evidence type="ECO:0000313" key="2">
    <source>
        <dbReference type="Proteomes" id="UP000076727"/>
    </source>
</evidence>
<name>A0A165NIW4_9APHY</name>
<dbReference type="EMBL" id="KV429081">
    <property type="protein sequence ID" value="KZT67020.1"/>
    <property type="molecule type" value="Genomic_DNA"/>
</dbReference>
<keyword evidence="2" id="KW-1185">Reference proteome</keyword>
<sequence length="189" mass="21597">MSDRFVATRAFAQWSSDSVSILYHSETRTLHVPLSGRLSIVRVQDEVAWETFPATGYTIKPDRRFSKSGTWTVARHGKLRRPANELIAYISGIWHYLGTYEFVSSEKFPPLVFRELSEQAQRRVVTLAGSKRRHDEIQSMLQDGEISMTKITFRRVGVNQGLWDFLASHVDLNTDGNQEEGGDDSEEMD</sequence>
<gene>
    <name evidence="1" type="ORF">DAEQUDRAFT_674014</name>
</gene>
<dbReference type="Proteomes" id="UP000076727">
    <property type="component" value="Unassembled WGS sequence"/>
</dbReference>